<dbReference type="Proteomes" id="UP001159363">
    <property type="component" value="Chromosome 3"/>
</dbReference>
<dbReference type="EMBL" id="JARBHB010000003">
    <property type="protein sequence ID" value="KAJ8890421.1"/>
    <property type="molecule type" value="Genomic_DNA"/>
</dbReference>
<accession>A0ABQ9I222</accession>
<reference evidence="1 2" key="1">
    <citation type="submission" date="2023-02" db="EMBL/GenBank/DDBJ databases">
        <title>LHISI_Scaffold_Assembly.</title>
        <authorList>
            <person name="Stuart O.P."/>
            <person name="Cleave R."/>
            <person name="Magrath M.J.L."/>
            <person name="Mikheyev A.S."/>
        </authorList>
    </citation>
    <scope>NUCLEOTIDE SEQUENCE [LARGE SCALE GENOMIC DNA]</scope>
    <source>
        <strain evidence="1">Daus_M_001</strain>
        <tissue evidence="1">Leg muscle</tissue>
    </source>
</reference>
<proteinExistence type="predicted"/>
<organism evidence="1 2">
    <name type="scientific">Dryococelus australis</name>
    <dbReference type="NCBI Taxonomy" id="614101"/>
    <lineage>
        <taxon>Eukaryota</taxon>
        <taxon>Metazoa</taxon>
        <taxon>Ecdysozoa</taxon>
        <taxon>Arthropoda</taxon>
        <taxon>Hexapoda</taxon>
        <taxon>Insecta</taxon>
        <taxon>Pterygota</taxon>
        <taxon>Neoptera</taxon>
        <taxon>Polyneoptera</taxon>
        <taxon>Phasmatodea</taxon>
        <taxon>Verophasmatodea</taxon>
        <taxon>Anareolatae</taxon>
        <taxon>Phasmatidae</taxon>
        <taxon>Eurycanthinae</taxon>
        <taxon>Dryococelus</taxon>
    </lineage>
</organism>
<evidence type="ECO:0008006" key="3">
    <source>
        <dbReference type="Google" id="ProtNLM"/>
    </source>
</evidence>
<keyword evidence="2" id="KW-1185">Reference proteome</keyword>
<dbReference type="PANTHER" id="PTHR46880">
    <property type="entry name" value="RAS-ASSOCIATING DOMAIN-CONTAINING PROTEIN"/>
    <property type="match status" value="1"/>
</dbReference>
<evidence type="ECO:0000313" key="2">
    <source>
        <dbReference type="Proteomes" id="UP001159363"/>
    </source>
</evidence>
<sequence>MDIYVNISILIDETTSLSCKLTLIVYINAALPFIFRLDEISDQKADTILKTLIDCLNEHGRTEDYLQQNFVAFTSDGASTMLGQQSGVAKQLLEKFPDIVWHCLDVSDPVDEVCGVNNLKYLWINYIHKCAAELDHQQSGKIGCILNTRCVASSFRTVSAVWQGYSVLFAKDDVRRSSTDRNMYNESLKCLLSRQFILVLAIMYDALAELAMLSATLQNRGTTVVYADIFIQRIIRFIESLKEKAGTRLECLRLK</sequence>
<gene>
    <name evidence="1" type="ORF">PR048_009929</name>
</gene>
<protein>
    <recommendedName>
        <fullName evidence="3">DUF4371 domain-containing protein</fullName>
    </recommendedName>
</protein>
<evidence type="ECO:0000313" key="1">
    <source>
        <dbReference type="EMBL" id="KAJ8890421.1"/>
    </source>
</evidence>
<name>A0ABQ9I222_9NEOP</name>
<comment type="caution">
    <text evidence="1">The sequence shown here is derived from an EMBL/GenBank/DDBJ whole genome shotgun (WGS) entry which is preliminary data.</text>
</comment>
<dbReference type="PANTHER" id="PTHR46880:SF8">
    <property type="entry name" value="E3 SUMO-PROTEIN LIGASE KIAA1586"/>
    <property type="match status" value="1"/>
</dbReference>